<protein>
    <submittedName>
        <fullName evidence="1">Uncharacterized protein</fullName>
    </submittedName>
</protein>
<sequence length="1342" mass="151784">MNDPNGRFADFVTASYLYTYGVYSLKEGATKPGTTKNVEQVYEHPDAQSIPEDASSSTEWTFLGDVSVPSVEHFPYFVRLLVNHDTAEIGETGILPKDIYIFQQSNLNRGSKLAVGSVLMHHSICNKKELAEDLNVNEQMILLSGSTVAKDSKIVEYPANTLSLFRDDDGTEIRMSTQPQHTHYGQQETINRNYVLEAGSTLRKGSKVTLQYPHPKTKCVLSKEHPITTHLGISPGSVIKKDSILEAGSSIATLKVENLLKGQHWHVVDDIMFSEQTPMYRDQNYVLFTSPKGSRWEEVNNNQKRNGTYIIDYSVPKYPPKEQAALLNTMGAQTEILNTMGAQTEILNTMGAQTEILNTMGAQTEILNTMGAQTEILNTMGAQTEILNTMGAQTEILNTMGAQTEILNTMGAQTEILNTMGAQTEILNTMGAQTEILNTKEEQTDLLALEDPTDLFALEDPTDLFALEEQTEYFDLVGTQPALLKAMGTPTVISEEDITHIKKSVELFSFNPRFVLNPELARNAIEGVWKSDKHFTRISPHDLFNDDISENLIHFSCPQYDCHNWHKEFATELTKKIVLRTFDTAMQEEHAQTVLTLTNDKELNQQKEAVFHAFVSDAVLGGLHITYPKRLITGETLQANIKLPTPIAESYVCLRNSGSMWKASLPDITQIPAEKLRDFEEQWTTLISSPMHPCFFSSTKLGGEWDIVAITRPITHHEDITQSLQQNLNNSNAKCFTFYLKPLGGTNEEFGSILLFFKVHTEQEELKVNDISVMFIHSTLAPNSFFSRTMSNLMFLWLALLSTVYGLSQQHIHPFVFFVKLPTITDYALESPNTSDSFIPTDNIWAIDAHAREGLEDHHALTEQLLLSSVATLQPNTNPYHFRCYFCGRVLTEFFPSHHCQHIKKSQPQPGDDLYHRFVFNLKWSRQRDQNSNSGSEEGQTELVELRFIYPQKGHVPQSHEGLKLFDMTKIEMVRVGEQTVSHLPNHPTPNEHKQRVPWKVTYSNPIPNFFTYFPRRPNPLERPQPTISPMPDPAFTIEDSHTVVLNEFQNPTSHLCTSVNLVDVWTKGQMIGFGENWRDEVLSMGALHPPHENPDDSLAPPKQQTGRAIESLKLIAQTHPMKLDAMKKCLQTSLSIASDKKCPESAGVQILGFFPKIDPKFWTAPIRWRTPFLLFLLLRLLIPLRSSKRWKLARLARLCSSNVSCLPRQSSRSPSSFHPQSSDPFYQRLFLRLLRYQLLVSQFRDCSPFRIQLFSTRLEPIVSLFTNLPQLTPHMDNILSSNTGSTTLSHSYTDLPHIFHFVLSGSIELITVVQSSPTLMPSTIDVFHLDSIRNSLFDIIV</sequence>
<gene>
    <name evidence="1" type="ORF">BLNAU_9142</name>
</gene>
<evidence type="ECO:0000313" key="2">
    <source>
        <dbReference type="Proteomes" id="UP001281761"/>
    </source>
</evidence>
<organism evidence="1 2">
    <name type="scientific">Blattamonas nauphoetae</name>
    <dbReference type="NCBI Taxonomy" id="2049346"/>
    <lineage>
        <taxon>Eukaryota</taxon>
        <taxon>Metamonada</taxon>
        <taxon>Preaxostyla</taxon>
        <taxon>Oxymonadida</taxon>
        <taxon>Blattamonas</taxon>
    </lineage>
</organism>
<dbReference type="Proteomes" id="UP001281761">
    <property type="component" value="Unassembled WGS sequence"/>
</dbReference>
<keyword evidence="2" id="KW-1185">Reference proteome</keyword>
<dbReference type="EMBL" id="JARBJD010000062">
    <property type="protein sequence ID" value="KAK2955791.1"/>
    <property type="molecule type" value="Genomic_DNA"/>
</dbReference>
<reference evidence="1 2" key="1">
    <citation type="journal article" date="2022" name="bioRxiv">
        <title>Genomics of Preaxostyla Flagellates Illuminates Evolutionary Transitions and the Path Towards Mitochondrial Loss.</title>
        <authorList>
            <person name="Novak L.V.F."/>
            <person name="Treitli S.C."/>
            <person name="Pyrih J."/>
            <person name="Halakuc P."/>
            <person name="Pipaliya S.V."/>
            <person name="Vacek V."/>
            <person name="Brzon O."/>
            <person name="Soukal P."/>
            <person name="Eme L."/>
            <person name="Dacks J.B."/>
            <person name="Karnkowska A."/>
            <person name="Elias M."/>
            <person name="Hampl V."/>
        </authorList>
    </citation>
    <scope>NUCLEOTIDE SEQUENCE [LARGE SCALE GENOMIC DNA]</scope>
    <source>
        <strain evidence="1">NAU3</strain>
        <tissue evidence="1">Gut</tissue>
    </source>
</reference>
<comment type="caution">
    <text evidence="1">The sequence shown here is derived from an EMBL/GenBank/DDBJ whole genome shotgun (WGS) entry which is preliminary data.</text>
</comment>
<proteinExistence type="predicted"/>
<name>A0ABQ9XWD0_9EUKA</name>
<evidence type="ECO:0000313" key="1">
    <source>
        <dbReference type="EMBL" id="KAK2955791.1"/>
    </source>
</evidence>
<accession>A0ABQ9XWD0</accession>